<evidence type="ECO:0000313" key="2">
    <source>
        <dbReference type="EMBL" id="TMJ13407.1"/>
    </source>
</evidence>
<dbReference type="Proteomes" id="UP000315217">
    <property type="component" value="Unassembled WGS sequence"/>
</dbReference>
<dbReference type="AlphaFoldDB" id="A0A537M0N0"/>
<evidence type="ECO:0000313" key="1">
    <source>
        <dbReference type="EMBL" id="TMJ08608.1"/>
    </source>
</evidence>
<accession>A0A537M0N0</accession>
<gene>
    <name evidence="2" type="ORF">E6G98_00380</name>
    <name evidence="1" type="ORF">E6G99_04155</name>
</gene>
<evidence type="ECO:0008006" key="5">
    <source>
        <dbReference type="Google" id="ProtNLM"/>
    </source>
</evidence>
<evidence type="ECO:0000313" key="3">
    <source>
        <dbReference type="Proteomes" id="UP000315217"/>
    </source>
</evidence>
<evidence type="ECO:0000313" key="4">
    <source>
        <dbReference type="Proteomes" id="UP000318661"/>
    </source>
</evidence>
<name>A0A537M0N0_9BACT</name>
<proteinExistence type="predicted"/>
<organism evidence="2 3">
    <name type="scientific">Candidatus Segetimicrobium genomatis</name>
    <dbReference type="NCBI Taxonomy" id="2569760"/>
    <lineage>
        <taxon>Bacteria</taxon>
        <taxon>Bacillati</taxon>
        <taxon>Candidatus Sysuimicrobiota</taxon>
        <taxon>Candidatus Sysuimicrobiia</taxon>
        <taxon>Candidatus Sysuimicrobiales</taxon>
        <taxon>Candidatus Segetimicrobiaceae</taxon>
        <taxon>Candidatus Segetimicrobium</taxon>
    </lineage>
</organism>
<comment type="caution">
    <text evidence="2">The sequence shown here is derived from an EMBL/GenBank/DDBJ whole genome shotgun (WGS) entry which is preliminary data.</text>
</comment>
<dbReference type="SUPFAM" id="SSF53335">
    <property type="entry name" value="S-adenosyl-L-methionine-dependent methyltransferases"/>
    <property type="match status" value="1"/>
</dbReference>
<dbReference type="EMBL" id="VBAJ01000089">
    <property type="protein sequence ID" value="TMJ08608.1"/>
    <property type="molecule type" value="Genomic_DNA"/>
</dbReference>
<sequence length="105" mass="11424">MLFLSDVYDVPLRSGSYDAVLLDTDNGPGWLVREANARLYGPQGLTGFLQALRPGGVLGCWSAEPAPRLAETLARAGASVDVIEVEDRIAPDRRGTAWLYLAQRH</sequence>
<dbReference type="EMBL" id="VBAI01000007">
    <property type="protein sequence ID" value="TMJ13407.1"/>
    <property type="molecule type" value="Genomic_DNA"/>
</dbReference>
<reference evidence="3 4" key="1">
    <citation type="journal article" date="2019" name="Nat. Microbiol.">
        <title>Mediterranean grassland soil C-N compound turnover is dependent on rainfall and depth, and is mediated by genomically divergent microorganisms.</title>
        <authorList>
            <person name="Diamond S."/>
            <person name="Andeer P.F."/>
            <person name="Li Z."/>
            <person name="Crits-Christoph A."/>
            <person name="Burstein D."/>
            <person name="Anantharaman K."/>
            <person name="Lane K.R."/>
            <person name="Thomas B.C."/>
            <person name="Pan C."/>
            <person name="Northen T.R."/>
            <person name="Banfield J.F."/>
        </authorList>
    </citation>
    <scope>NUCLEOTIDE SEQUENCE [LARGE SCALE GENOMIC DNA]</scope>
    <source>
        <strain evidence="2">NP_1</strain>
        <strain evidence="1">NP_2</strain>
    </source>
</reference>
<dbReference type="Proteomes" id="UP000318661">
    <property type="component" value="Unassembled WGS sequence"/>
</dbReference>
<dbReference type="Gene3D" id="3.40.50.150">
    <property type="entry name" value="Vaccinia Virus protein VP39"/>
    <property type="match status" value="1"/>
</dbReference>
<dbReference type="InterPro" id="IPR029063">
    <property type="entry name" value="SAM-dependent_MTases_sf"/>
</dbReference>
<protein>
    <recommendedName>
        <fullName evidence="5">Spermidine synthase</fullName>
    </recommendedName>
</protein>